<evidence type="ECO:0000313" key="3">
    <source>
        <dbReference type="EMBL" id="KAF2738548.1"/>
    </source>
</evidence>
<feature type="region of interest" description="Disordered" evidence="1">
    <location>
        <begin position="213"/>
        <end position="236"/>
    </location>
</feature>
<dbReference type="EMBL" id="ML996108">
    <property type="protein sequence ID" value="KAF2738548.1"/>
    <property type="molecule type" value="Genomic_DNA"/>
</dbReference>
<dbReference type="Pfam" id="PF25560">
    <property type="entry name" value="DUF7932"/>
    <property type="match status" value="1"/>
</dbReference>
<dbReference type="InterPro" id="IPR057692">
    <property type="entry name" value="DUF7932"/>
</dbReference>
<name>A0A9P4R825_9PLEO</name>
<reference evidence="3" key="1">
    <citation type="journal article" date="2020" name="Stud. Mycol.">
        <title>101 Dothideomycetes genomes: a test case for predicting lifestyles and emergence of pathogens.</title>
        <authorList>
            <person name="Haridas S."/>
            <person name="Albert R."/>
            <person name="Binder M."/>
            <person name="Bloem J."/>
            <person name="Labutti K."/>
            <person name="Salamov A."/>
            <person name="Andreopoulos B."/>
            <person name="Baker S."/>
            <person name="Barry K."/>
            <person name="Bills G."/>
            <person name="Bluhm B."/>
            <person name="Cannon C."/>
            <person name="Castanera R."/>
            <person name="Culley D."/>
            <person name="Daum C."/>
            <person name="Ezra D."/>
            <person name="Gonzalez J."/>
            <person name="Henrissat B."/>
            <person name="Kuo A."/>
            <person name="Liang C."/>
            <person name="Lipzen A."/>
            <person name="Lutzoni F."/>
            <person name="Magnuson J."/>
            <person name="Mondo S."/>
            <person name="Nolan M."/>
            <person name="Ohm R."/>
            <person name="Pangilinan J."/>
            <person name="Park H.-J."/>
            <person name="Ramirez L."/>
            <person name="Alfaro M."/>
            <person name="Sun H."/>
            <person name="Tritt A."/>
            <person name="Yoshinaga Y."/>
            <person name="Zwiers L.-H."/>
            <person name="Turgeon B."/>
            <person name="Goodwin S."/>
            <person name="Spatafora J."/>
            <person name="Crous P."/>
            <person name="Grigoriev I."/>
        </authorList>
    </citation>
    <scope>NUCLEOTIDE SEQUENCE</scope>
    <source>
        <strain evidence="3">CBS 125425</strain>
    </source>
</reference>
<accession>A0A9P4R825</accession>
<feature type="region of interest" description="Disordered" evidence="1">
    <location>
        <begin position="92"/>
        <end position="138"/>
    </location>
</feature>
<keyword evidence="4" id="KW-1185">Reference proteome</keyword>
<feature type="domain" description="DUF7932" evidence="2">
    <location>
        <begin position="263"/>
        <end position="392"/>
    </location>
</feature>
<sequence length="1042" mass="111870">MEARETKLIDTSGRDGMPAPEFLGSWHGVAPVGYRGNNGNSAATPTAGTPGSDIRVRVAYASEEAGVVQVVGEGVHTGQAWKVERDENLLLKANGGRGGDGGRGEDGQPGGRGRDGRAATKHRSGEDGGDGAQGGNGGYGSNGADGACGGHVFVTVHDEDTDLLVPLQYNVSGGPGGVSGEHGEPGDGGTGGRGGAPFAWTEKHSNYVSAHTNPGGVNGRNGGPGSRPSTFLTGGRSGANGSVQIKVIRGDLSEATYPGVYSLQVTKFDIIDEGEDGINEPGEYLHVHNIRVRNVGGMPSPEARSIQVLIERAQFLEPVITEPVELPRSIQPGQEVEVPGVLRAFIRNEWQEKPLGLCLKAREFVRLVAFFNERLNRPLPNFCAQTAIWIEYPLVLDPPTYLDCVAKGDKVRFRWVLHNNSTKPYGIDSLLKRATATKLCDPNRFFNLAYATADNPGEATDDIPEIEPHSKVTIDQDFYVDENTLEYSEGNLSLELTLADPKTGAMRSIQKHAMHMQISGKYQLSPNPSFLLVINSKTPNYAIHQIIVLVRQRLHTSLDIFNLNLVGSYESPVTKENVLKSYEGKSIIMFGNRFTFFDRGEINPWDILDPWNTGLLMKGGTSLLYVSVGDLAGLNTWTEKLTFPTTHFATGAQSVNASDTKGLVADLKKTDAKLLTSAMDVHRVPVQKSMFKGLPSSVDSATKTTAKRLNKNMPLRRFIALPDLEAAAPDGTRGGIIICEGVPKNSNLVASVDPFSVGQMNALTIADHYLFLIVSCIPFATRARIFWNIVGQAIGNGLPTGVTYSGLGDFAKVLSSQSAVVDKKILDAVAMSLQYNISTEIYRFTTSRPRFPDPLDPAGQLQQLSLVTQFFAAAPKSAVVVESGNAQLLVSTLGAIHAISNPLNFWQGLKGSFAFCGNRKGKLTPGLNSWIFTSISSACNPAVAGSIKDHVLQRSKQVKAGIRAAGGKKSFAAFGREELAAFAGTRFNFVDMTEIKDGSLALAAAVVDGNMKLRASEKQYADGLERDAKKMLVDMVNPVDES</sequence>
<organism evidence="3 4">
    <name type="scientific">Polyplosphaeria fusca</name>
    <dbReference type="NCBI Taxonomy" id="682080"/>
    <lineage>
        <taxon>Eukaryota</taxon>
        <taxon>Fungi</taxon>
        <taxon>Dikarya</taxon>
        <taxon>Ascomycota</taxon>
        <taxon>Pezizomycotina</taxon>
        <taxon>Dothideomycetes</taxon>
        <taxon>Pleosporomycetidae</taxon>
        <taxon>Pleosporales</taxon>
        <taxon>Tetraplosphaeriaceae</taxon>
        <taxon>Polyplosphaeria</taxon>
    </lineage>
</organism>
<feature type="region of interest" description="Disordered" evidence="1">
    <location>
        <begin position="1"/>
        <end position="21"/>
    </location>
</feature>
<gene>
    <name evidence="3" type="ORF">EJ04DRAFT_573709</name>
</gene>
<dbReference type="OrthoDB" id="5319158at2759"/>
<evidence type="ECO:0000259" key="2">
    <source>
        <dbReference type="Pfam" id="PF25560"/>
    </source>
</evidence>
<protein>
    <recommendedName>
        <fullName evidence="2">DUF7932 domain-containing protein</fullName>
    </recommendedName>
</protein>
<feature type="compositionally biased region" description="Basic and acidic residues" evidence="1">
    <location>
        <begin position="100"/>
        <end position="126"/>
    </location>
</feature>
<dbReference type="AlphaFoldDB" id="A0A9P4R825"/>
<dbReference type="Proteomes" id="UP000799444">
    <property type="component" value="Unassembled WGS sequence"/>
</dbReference>
<feature type="compositionally biased region" description="Gly residues" evidence="1">
    <location>
        <begin position="216"/>
        <end position="225"/>
    </location>
</feature>
<comment type="caution">
    <text evidence="3">The sequence shown here is derived from an EMBL/GenBank/DDBJ whole genome shotgun (WGS) entry which is preliminary data.</text>
</comment>
<evidence type="ECO:0000256" key="1">
    <source>
        <dbReference type="SAM" id="MobiDB-lite"/>
    </source>
</evidence>
<proteinExistence type="predicted"/>
<evidence type="ECO:0000313" key="4">
    <source>
        <dbReference type="Proteomes" id="UP000799444"/>
    </source>
</evidence>
<feature type="compositionally biased region" description="Gly residues" evidence="1">
    <location>
        <begin position="173"/>
        <end position="195"/>
    </location>
</feature>
<feature type="region of interest" description="Disordered" evidence="1">
    <location>
        <begin position="172"/>
        <end position="195"/>
    </location>
</feature>